<protein>
    <recommendedName>
        <fullName evidence="3">RRM domain-containing protein</fullName>
    </recommendedName>
</protein>
<keyword evidence="1" id="KW-0694">RNA-binding</keyword>
<dbReference type="SUPFAM" id="SSF54928">
    <property type="entry name" value="RNA-binding domain, RBD"/>
    <property type="match status" value="1"/>
</dbReference>
<dbReference type="Pfam" id="PF00076">
    <property type="entry name" value="RRM_1"/>
    <property type="match status" value="1"/>
</dbReference>
<gene>
    <name evidence="4" type="ORF">Ae201684_001335</name>
</gene>
<keyword evidence="5" id="KW-1185">Reference proteome</keyword>
<dbReference type="GO" id="GO:0003730">
    <property type="term" value="F:mRNA 3'-UTR binding"/>
    <property type="evidence" value="ECO:0007669"/>
    <property type="project" value="TreeGrafter"/>
</dbReference>
<dbReference type="PROSITE" id="PS50102">
    <property type="entry name" value="RRM"/>
    <property type="match status" value="1"/>
</dbReference>
<proteinExistence type="predicted"/>
<dbReference type="GO" id="GO:0005739">
    <property type="term" value="C:mitochondrion"/>
    <property type="evidence" value="ECO:0007669"/>
    <property type="project" value="TreeGrafter"/>
</dbReference>
<reference evidence="4 5" key="1">
    <citation type="submission" date="2019-07" db="EMBL/GenBank/DDBJ databases">
        <title>Genomics analysis of Aphanomyces spp. identifies a new class of oomycete effector associated with host adaptation.</title>
        <authorList>
            <person name="Gaulin E."/>
        </authorList>
    </citation>
    <scope>NUCLEOTIDE SEQUENCE [LARGE SCALE GENOMIC DNA]</scope>
    <source>
        <strain evidence="4 5">ATCC 201684</strain>
    </source>
</reference>
<feature type="compositionally biased region" description="Basic and acidic residues" evidence="2">
    <location>
        <begin position="34"/>
        <end position="49"/>
    </location>
</feature>
<dbReference type="EMBL" id="VJMJ01000011">
    <property type="protein sequence ID" value="KAF0744072.1"/>
    <property type="molecule type" value="Genomic_DNA"/>
</dbReference>
<comment type="caution">
    <text evidence="4">The sequence shown here is derived from an EMBL/GenBank/DDBJ whole genome shotgun (WGS) entry which is preliminary data.</text>
</comment>
<dbReference type="GO" id="GO:0035368">
    <property type="term" value="F:selenocysteine insertion sequence binding"/>
    <property type="evidence" value="ECO:0007669"/>
    <property type="project" value="InterPro"/>
</dbReference>
<dbReference type="Proteomes" id="UP000481153">
    <property type="component" value="Unassembled WGS sequence"/>
</dbReference>
<dbReference type="Gene3D" id="3.30.70.330">
    <property type="match status" value="2"/>
</dbReference>
<dbReference type="InterPro" id="IPR035979">
    <property type="entry name" value="RBD_domain_sf"/>
</dbReference>
<dbReference type="InterPro" id="IPR029064">
    <property type="entry name" value="Ribosomal_eL30-like_sf"/>
</dbReference>
<dbReference type="PANTHER" id="PTHR13284">
    <property type="entry name" value="GH01354P"/>
    <property type="match status" value="1"/>
</dbReference>
<dbReference type="AlphaFoldDB" id="A0A6G0XTW2"/>
<feature type="compositionally biased region" description="Basic residues" evidence="2">
    <location>
        <begin position="189"/>
        <end position="199"/>
    </location>
</feature>
<sequence length="585" mass="65079">MPPKQILQRVKREDRSSLEFPDPPQVNPTKINTRRWEKFEQRVGSEEPRVTSSKTTSTSRGKANVVKAEAKAPVQPSLSQSMPPQLKVGRSWESNTNQLPPPPLKTNEVVTKSDPYVNTSRSKRERAKMAPKVQATNLSLGDFIIPKKQNKTKENTKGAIASLPPPPPPSSATPHNPPADAIYTPQVVTKKKKRPSTLKKRVIRDREEKWIAYHASKLGENPVVQLNPQNISSVQVLHLVDPDEVEDEDEYGDTLDDTKRQFQTHGDVQTIEIDRSSGTVTVEYANPESASAAVSAFNNIKFGGQVVSCYFYNPDNMASLVIVSVQGFCEPEELADDDELEEVLSDIRQTFSSPHIVQDLTVDRSTGEISLMYSSPKEAKEVATIFHGKTFGGKPIIASWNQNEVPPNEAQVKIEVTNIPPVRRLPNAQEIREYVDQGVDKGGEMETMVIAFLNRLMSLQERARLTNPLKAKKSRRLVFGLREVKRGLKTGKVVCLLVAYNIDECASEGGMDEKVIELINLAREMKITVIFILSKRQLGKALLKTIRVSCVGIYNVDGANELWSELKAKVKTLQSAPDSPEENSG</sequence>
<feature type="region of interest" description="Disordered" evidence="2">
    <location>
        <begin position="1"/>
        <end position="132"/>
    </location>
</feature>
<dbReference type="InterPro" id="IPR000504">
    <property type="entry name" value="RRM_dom"/>
</dbReference>
<accession>A0A6G0XTW2</accession>
<organism evidence="4 5">
    <name type="scientific">Aphanomyces euteiches</name>
    <dbReference type="NCBI Taxonomy" id="100861"/>
    <lineage>
        <taxon>Eukaryota</taxon>
        <taxon>Sar</taxon>
        <taxon>Stramenopiles</taxon>
        <taxon>Oomycota</taxon>
        <taxon>Saprolegniomycetes</taxon>
        <taxon>Saprolegniales</taxon>
        <taxon>Verrucalvaceae</taxon>
        <taxon>Aphanomyces</taxon>
    </lineage>
</organism>
<name>A0A6G0XTW2_9STRA</name>
<feature type="region of interest" description="Disordered" evidence="2">
    <location>
        <begin position="149"/>
        <end position="199"/>
    </location>
</feature>
<dbReference type="InterPro" id="IPR004038">
    <property type="entry name" value="Ribosomal_eL8/eL30/eS12/Gad45"/>
</dbReference>
<evidence type="ECO:0000259" key="3">
    <source>
        <dbReference type="PROSITE" id="PS50102"/>
    </source>
</evidence>
<dbReference type="Pfam" id="PF01248">
    <property type="entry name" value="Ribosomal_L7Ae"/>
    <property type="match status" value="1"/>
</dbReference>
<dbReference type="GO" id="GO:0043021">
    <property type="term" value="F:ribonucleoprotein complex binding"/>
    <property type="evidence" value="ECO:0007669"/>
    <property type="project" value="TreeGrafter"/>
</dbReference>
<evidence type="ECO:0000313" key="5">
    <source>
        <dbReference type="Proteomes" id="UP000481153"/>
    </source>
</evidence>
<feature type="domain" description="RRM" evidence="3">
    <location>
        <begin position="232"/>
        <end position="314"/>
    </location>
</feature>
<evidence type="ECO:0000256" key="1">
    <source>
        <dbReference type="PROSITE-ProRule" id="PRU00176"/>
    </source>
</evidence>
<dbReference type="InterPro" id="IPR040051">
    <property type="entry name" value="SECISBP2"/>
</dbReference>
<dbReference type="SUPFAM" id="SSF55315">
    <property type="entry name" value="L30e-like"/>
    <property type="match status" value="1"/>
</dbReference>
<evidence type="ECO:0000313" key="4">
    <source>
        <dbReference type="EMBL" id="KAF0744072.1"/>
    </source>
</evidence>
<dbReference type="Gene3D" id="3.30.1330.30">
    <property type="match status" value="1"/>
</dbReference>
<evidence type="ECO:0000256" key="2">
    <source>
        <dbReference type="SAM" id="MobiDB-lite"/>
    </source>
</evidence>
<dbReference type="VEuPathDB" id="FungiDB:AeMF1_002767"/>
<dbReference type="GO" id="GO:1990904">
    <property type="term" value="C:ribonucleoprotein complex"/>
    <property type="evidence" value="ECO:0007669"/>
    <property type="project" value="TreeGrafter"/>
</dbReference>
<dbReference type="PANTHER" id="PTHR13284:SF4">
    <property type="entry name" value="C2H2-TYPE DOMAIN-CONTAINING PROTEIN"/>
    <property type="match status" value="1"/>
</dbReference>
<feature type="compositionally biased region" description="Pro residues" evidence="2">
    <location>
        <begin position="163"/>
        <end position="177"/>
    </location>
</feature>
<dbReference type="InterPro" id="IPR012677">
    <property type="entry name" value="Nucleotide-bd_a/b_plait_sf"/>
</dbReference>